<dbReference type="InterPro" id="IPR035959">
    <property type="entry name" value="RutC-like_sf"/>
</dbReference>
<gene>
    <name evidence="1" type="ORF">SAMN05444362_102159</name>
</gene>
<dbReference type="Pfam" id="PF01042">
    <property type="entry name" value="Ribonuc_L-PSP"/>
    <property type="match status" value="1"/>
</dbReference>
<dbReference type="PANTHER" id="PTHR11803">
    <property type="entry name" value="2-IMINOBUTANOATE/2-IMINOPROPANOATE DEAMINASE RIDA"/>
    <property type="match status" value="1"/>
</dbReference>
<accession>A0A1M4W8U0</accession>
<dbReference type="Gene3D" id="3.30.1330.40">
    <property type="entry name" value="RutC-like"/>
    <property type="match status" value="2"/>
</dbReference>
<dbReference type="Proteomes" id="UP000184480">
    <property type="component" value="Unassembled WGS sequence"/>
</dbReference>
<organism evidence="1 2">
    <name type="scientific">Dysgonomonas macrotermitis</name>
    <dbReference type="NCBI Taxonomy" id="1346286"/>
    <lineage>
        <taxon>Bacteria</taxon>
        <taxon>Pseudomonadati</taxon>
        <taxon>Bacteroidota</taxon>
        <taxon>Bacteroidia</taxon>
        <taxon>Bacteroidales</taxon>
        <taxon>Dysgonomonadaceae</taxon>
        <taxon>Dysgonomonas</taxon>
    </lineage>
</organism>
<dbReference type="GO" id="GO:0005829">
    <property type="term" value="C:cytosol"/>
    <property type="evidence" value="ECO:0007669"/>
    <property type="project" value="TreeGrafter"/>
</dbReference>
<dbReference type="GO" id="GO:0019239">
    <property type="term" value="F:deaminase activity"/>
    <property type="evidence" value="ECO:0007669"/>
    <property type="project" value="TreeGrafter"/>
</dbReference>
<dbReference type="RefSeq" id="WP_062176584.1">
    <property type="nucleotide sequence ID" value="NZ_BBXL01000002.1"/>
</dbReference>
<keyword evidence="2" id="KW-1185">Reference proteome</keyword>
<reference evidence="2" key="1">
    <citation type="submission" date="2016-11" db="EMBL/GenBank/DDBJ databases">
        <authorList>
            <person name="Varghese N."/>
            <person name="Submissions S."/>
        </authorList>
    </citation>
    <scope>NUCLEOTIDE SEQUENCE [LARGE SCALE GENOMIC DNA]</scope>
    <source>
        <strain evidence="2">DSM 27370</strain>
    </source>
</reference>
<dbReference type="PANTHER" id="PTHR11803:SF39">
    <property type="entry name" value="2-IMINOBUTANOATE_2-IMINOPROPANOATE DEAMINASE"/>
    <property type="match status" value="1"/>
</dbReference>
<protein>
    <submittedName>
        <fullName evidence="1">Enamine deaminase RidA, house cleaning of reactive enamine intermediates, YjgF/YER057c/UK114 family</fullName>
    </submittedName>
</protein>
<dbReference type="InterPro" id="IPR006175">
    <property type="entry name" value="YjgF/YER057c/UK114"/>
</dbReference>
<sequence>MNEYKAFILGDVNIPEYHISLAPDNLDIFQEQLNSLSFKFEHVIKELGLENRHLVFAKIFLSDYINQKPILKNHTKFRSILGNAAISYIEQPPLDGTKINLLLLFIKTDNIVIEKEKDAYFIRIENKTHVYQSIVKYESSIESPYAQTKDAFTRHIELLSNNGMSLKDNCVRTWLYSRDVDKDYASIVKARNHIFDKQGLTVNTHFIASTGIEGKGLCPGSSVNIDFYSIKGISNEQVRYLQALDYLNNTYEYGVSFERGTCITYSDRKHIFISGTASIDKEGECIYRNDVLKQTERLFLNIKMLLKDVSADLTDIAQMIVYLRNISDYEIINNYLISNYKEVPKVIVQARVCRPEWLIEVECIAIKRTSDGL</sequence>
<dbReference type="AlphaFoldDB" id="A0A1M4W8U0"/>
<dbReference type="STRING" id="1346286.SAMN05444362_102159"/>
<name>A0A1M4W8U0_9BACT</name>
<dbReference type="SUPFAM" id="SSF55298">
    <property type="entry name" value="YjgF-like"/>
    <property type="match status" value="1"/>
</dbReference>
<evidence type="ECO:0000313" key="1">
    <source>
        <dbReference type="EMBL" id="SHE77570.1"/>
    </source>
</evidence>
<dbReference type="EMBL" id="FQUC01000002">
    <property type="protein sequence ID" value="SHE77570.1"/>
    <property type="molecule type" value="Genomic_DNA"/>
</dbReference>
<evidence type="ECO:0000313" key="2">
    <source>
        <dbReference type="Proteomes" id="UP000184480"/>
    </source>
</evidence>
<dbReference type="OrthoDB" id="9803101at2"/>
<proteinExistence type="predicted"/>